<evidence type="ECO:0000256" key="3">
    <source>
        <dbReference type="ARBA" id="ARBA00023125"/>
    </source>
</evidence>
<dbReference type="InterPro" id="IPR039538">
    <property type="entry name" value="BetI_C"/>
</dbReference>
<dbReference type="SUPFAM" id="SSF48498">
    <property type="entry name" value="Tetracyclin repressor-like, C-terminal domain"/>
    <property type="match status" value="1"/>
</dbReference>
<reference evidence="7 8" key="1">
    <citation type="submission" date="2021-05" db="EMBL/GenBank/DDBJ databases">
        <title>Direct Submission.</title>
        <authorList>
            <person name="Li K."/>
            <person name="Gao J."/>
        </authorList>
    </citation>
    <scope>NUCLEOTIDE SEQUENCE [LARGE SCALE GENOMIC DNA]</scope>
    <source>
        <strain evidence="7 8">Mg02</strain>
    </source>
</reference>
<protein>
    <submittedName>
        <fullName evidence="7">TetR family transcriptional regulator C-terminal domain-containing protein</fullName>
    </submittedName>
</protein>
<dbReference type="InterPro" id="IPR050109">
    <property type="entry name" value="HTH-type_TetR-like_transc_reg"/>
</dbReference>
<evidence type="ECO:0000259" key="6">
    <source>
        <dbReference type="PROSITE" id="PS50977"/>
    </source>
</evidence>
<dbReference type="Pfam" id="PF00440">
    <property type="entry name" value="TetR_N"/>
    <property type="match status" value="1"/>
</dbReference>
<proteinExistence type="predicted"/>
<dbReference type="RefSeq" id="WP_220561667.1">
    <property type="nucleotide sequence ID" value="NZ_CP074133.1"/>
</dbReference>
<organism evidence="7 8">
    <name type="scientific">Nocardiopsis changdeensis</name>
    <dbReference type="NCBI Taxonomy" id="2831969"/>
    <lineage>
        <taxon>Bacteria</taxon>
        <taxon>Bacillati</taxon>
        <taxon>Actinomycetota</taxon>
        <taxon>Actinomycetes</taxon>
        <taxon>Streptosporangiales</taxon>
        <taxon>Nocardiopsidaceae</taxon>
        <taxon>Nocardiopsis</taxon>
    </lineage>
</organism>
<dbReference type="Gene3D" id="1.10.357.10">
    <property type="entry name" value="Tetracycline Repressor, domain 2"/>
    <property type="match status" value="1"/>
</dbReference>
<evidence type="ECO:0000256" key="4">
    <source>
        <dbReference type="ARBA" id="ARBA00023163"/>
    </source>
</evidence>
<dbReference type="PROSITE" id="PS50977">
    <property type="entry name" value="HTH_TETR_2"/>
    <property type="match status" value="1"/>
</dbReference>
<dbReference type="PANTHER" id="PTHR30055:SF234">
    <property type="entry name" value="HTH-TYPE TRANSCRIPTIONAL REGULATOR BETI"/>
    <property type="match status" value="1"/>
</dbReference>
<keyword evidence="4" id="KW-0804">Transcription</keyword>
<name>A0ABX8BE94_9ACTN</name>
<dbReference type="PANTHER" id="PTHR30055">
    <property type="entry name" value="HTH-TYPE TRANSCRIPTIONAL REGULATOR RUTR"/>
    <property type="match status" value="1"/>
</dbReference>
<dbReference type="PRINTS" id="PR00455">
    <property type="entry name" value="HTHTETR"/>
</dbReference>
<keyword evidence="1" id="KW-0678">Repressor</keyword>
<gene>
    <name evidence="7" type="ORF">KGD84_18335</name>
</gene>
<dbReference type="SUPFAM" id="SSF46689">
    <property type="entry name" value="Homeodomain-like"/>
    <property type="match status" value="1"/>
</dbReference>
<dbReference type="InterPro" id="IPR036271">
    <property type="entry name" value="Tet_transcr_reg_TetR-rel_C_sf"/>
</dbReference>
<accession>A0ABX8BE94</accession>
<sequence length="200" mass="21651">MERRARGRGAAYERRRNEIADAVLEVVAAEGLSAVSQSTVAARAGVSPGRVQHYFPARHELIEAAFDRANALSSTRIAARAGADSPPREALTAVLTELIPYDAPTRTHMRIRQSFTALALSEESIADRMRGEYERFHGRLADLLRRDREAGALPAAVEPDREAVALAALAEGLAYYVLIGREDAGAARDRVLSAIAALYA</sequence>
<dbReference type="Pfam" id="PF13977">
    <property type="entry name" value="TetR_C_6"/>
    <property type="match status" value="1"/>
</dbReference>
<feature type="DNA-binding region" description="H-T-H motif" evidence="5">
    <location>
        <begin position="36"/>
        <end position="55"/>
    </location>
</feature>
<dbReference type="InterPro" id="IPR009057">
    <property type="entry name" value="Homeodomain-like_sf"/>
</dbReference>
<evidence type="ECO:0000256" key="5">
    <source>
        <dbReference type="PROSITE-ProRule" id="PRU00335"/>
    </source>
</evidence>
<evidence type="ECO:0000256" key="1">
    <source>
        <dbReference type="ARBA" id="ARBA00022491"/>
    </source>
</evidence>
<keyword evidence="8" id="KW-1185">Reference proteome</keyword>
<evidence type="ECO:0000256" key="2">
    <source>
        <dbReference type="ARBA" id="ARBA00023015"/>
    </source>
</evidence>
<dbReference type="InterPro" id="IPR001647">
    <property type="entry name" value="HTH_TetR"/>
</dbReference>
<feature type="domain" description="HTH tetR-type" evidence="6">
    <location>
        <begin position="13"/>
        <end position="73"/>
    </location>
</feature>
<evidence type="ECO:0000313" key="8">
    <source>
        <dbReference type="Proteomes" id="UP000676079"/>
    </source>
</evidence>
<keyword evidence="3 5" id="KW-0238">DNA-binding</keyword>
<dbReference type="EMBL" id="CP074133">
    <property type="protein sequence ID" value="QUX20471.1"/>
    <property type="molecule type" value="Genomic_DNA"/>
</dbReference>
<evidence type="ECO:0000313" key="7">
    <source>
        <dbReference type="EMBL" id="QUX20471.1"/>
    </source>
</evidence>
<keyword evidence="2" id="KW-0805">Transcription regulation</keyword>
<dbReference type="Proteomes" id="UP000676079">
    <property type="component" value="Chromosome"/>
</dbReference>